<dbReference type="Pfam" id="PF01869">
    <property type="entry name" value="BcrAD_BadFG"/>
    <property type="match status" value="1"/>
</dbReference>
<evidence type="ECO:0000256" key="3">
    <source>
        <dbReference type="ARBA" id="ARBA00022723"/>
    </source>
</evidence>
<accession>A0A848RGU7</accession>
<dbReference type="PANTHER" id="PTHR32329:SF2">
    <property type="entry name" value="BIFUNCTIONAL PROTEIN [INCLUDES 2-HYDROXYACYL-COA DEHYDRATASE (N-TER) AND ITS ACTIVATOR DOMAIN (C_TERM)"/>
    <property type="match status" value="1"/>
</dbReference>
<dbReference type="InterPro" id="IPR008275">
    <property type="entry name" value="CoA_E_activase_dom"/>
</dbReference>
<evidence type="ECO:0000256" key="1">
    <source>
        <dbReference type="ARBA" id="ARBA00001966"/>
    </source>
</evidence>
<comment type="cofactor">
    <cofactor evidence="1">
        <name>[4Fe-4S] cluster</name>
        <dbReference type="ChEBI" id="CHEBI:49883"/>
    </cofactor>
</comment>
<dbReference type="PANTHER" id="PTHR32329">
    <property type="entry name" value="BIFUNCTIONAL PROTEIN [INCLUDES 2-HYDROXYACYL-COA DEHYDRATASE (N-TER) AND ITS ACTIVATOR DOMAIN (C_TERM)-RELATED"/>
    <property type="match status" value="1"/>
</dbReference>
<evidence type="ECO:0000256" key="4">
    <source>
        <dbReference type="ARBA" id="ARBA00023004"/>
    </source>
</evidence>
<evidence type="ECO:0000256" key="5">
    <source>
        <dbReference type="ARBA" id="ARBA00023014"/>
    </source>
</evidence>
<dbReference type="Proteomes" id="UP000187166">
    <property type="component" value="Unassembled WGS sequence"/>
</dbReference>
<protein>
    <submittedName>
        <fullName evidence="6">2-hydroxyglutaryl-CoA dehydratase</fullName>
    </submittedName>
</protein>
<evidence type="ECO:0000256" key="2">
    <source>
        <dbReference type="ARBA" id="ARBA00011738"/>
    </source>
</evidence>
<evidence type="ECO:0000313" key="6">
    <source>
        <dbReference type="EMBL" id="OLR64949.1"/>
    </source>
</evidence>
<keyword evidence="4" id="KW-0408">Iron</keyword>
<dbReference type="InterPro" id="IPR043129">
    <property type="entry name" value="ATPase_NBD"/>
</dbReference>
<comment type="caution">
    <text evidence="6">The sequence shown here is derived from an EMBL/GenBank/DDBJ whole genome shotgun (WGS) entry which is preliminary data.</text>
</comment>
<dbReference type="NCBIfam" id="TIGR00241">
    <property type="entry name" value="CoA_E_activ"/>
    <property type="match status" value="1"/>
</dbReference>
<proteinExistence type="predicted"/>
<keyword evidence="7" id="KW-1185">Reference proteome</keyword>
<dbReference type="CDD" id="cd24103">
    <property type="entry name" value="ASKHA_NBD_HgdC_HadI-like"/>
    <property type="match status" value="1"/>
</dbReference>
<dbReference type="eggNOG" id="COG1924">
    <property type="taxonomic scope" value="Bacteria"/>
</dbReference>
<dbReference type="STRING" id="1465756.BIV18_05195"/>
<dbReference type="Gene3D" id="3.30.420.40">
    <property type="match status" value="2"/>
</dbReference>
<dbReference type="GO" id="GO:0046872">
    <property type="term" value="F:metal ion binding"/>
    <property type="evidence" value="ECO:0007669"/>
    <property type="project" value="UniProtKB-KW"/>
</dbReference>
<dbReference type="InterPro" id="IPR051805">
    <property type="entry name" value="Dehydratase_Activator_Redct"/>
</dbReference>
<organism evidence="6 7">
    <name type="scientific">Peptoniphilus porci</name>
    <dbReference type="NCBI Taxonomy" id="2652280"/>
    <lineage>
        <taxon>Bacteria</taxon>
        <taxon>Bacillati</taxon>
        <taxon>Bacillota</taxon>
        <taxon>Tissierellia</taxon>
        <taxon>Tissierellales</taxon>
        <taxon>Peptoniphilaceae</taxon>
        <taxon>Peptoniphilus</taxon>
    </lineage>
</organism>
<gene>
    <name evidence="6" type="ORF">BIV18_05195</name>
</gene>
<evidence type="ECO:0000313" key="7">
    <source>
        <dbReference type="Proteomes" id="UP000187166"/>
    </source>
</evidence>
<dbReference type="EMBL" id="MJIH01000001">
    <property type="protein sequence ID" value="OLR64949.1"/>
    <property type="molecule type" value="Genomic_DNA"/>
</dbReference>
<name>A0A1U7LZW0_9FIRM</name>
<dbReference type="AlphaFoldDB" id="A0A1U7LZW0"/>
<sequence length="272" mass="28864">MAEAIYTMGVDIGSTASKSIILKDGKEIISTSVIDVGAGTSGPSRTISETLKKANMKKEDIAYVMATGYGRASLEEADFQMSELSCHAKGAYFLFPNVRTIIDIGGQDAKALKIGDNGMLENFVMNDKCAAGTGRFLDVIAKVLEVDVSKLEELDKLSTKDVTISSTCTVFAESEVISQLASGTKIEDIVKGIHDSIAARVGSLAKRVGLNDDVVFTGGVALNEGMVRALEENTGHKILTSPLCQLNGALGAALFGYQKCKLQKIKEEKANA</sequence>
<keyword evidence="3" id="KW-0479">Metal-binding</keyword>
<dbReference type="InterPro" id="IPR002731">
    <property type="entry name" value="ATPase_BadF"/>
</dbReference>
<dbReference type="RefSeq" id="WP_075659591.1">
    <property type="nucleotide sequence ID" value="NZ_JABDSR010000002.1"/>
</dbReference>
<accession>A0A1U7LZW0</accession>
<reference evidence="6 7" key="1">
    <citation type="journal article" date="2016" name="Appl. Environ. Microbiol.">
        <title>Function and Phylogeny of Bacterial Butyryl Coenzyme A:Acetate Transferases and Their Diversity in the Proximal Colon of Swine.</title>
        <authorList>
            <person name="Trachsel J."/>
            <person name="Bayles D.O."/>
            <person name="Looft T."/>
            <person name="Levine U.Y."/>
            <person name="Allen H.K."/>
        </authorList>
    </citation>
    <scope>NUCLEOTIDE SEQUENCE [LARGE SCALE GENOMIC DNA]</scope>
    <source>
        <strain evidence="6 7">35-6-1</strain>
    </source>
</reference>
<dbReference type="SUPFAM" id="SSF53067">
    <property type="entry name" value="Actin-like ATPase domain"/>
    <property type="match status" value="1"/>
</dbReference>
<dbReference type="GO" id="GO:0051536">
    <property type="term" value="F:iron-sulfur cluster binding"/>
    <property type="evidence" value="ECO:0007669"/>
    <property type="project" value="UniProtKB-KW"/>
</dbReference>
<dbReference type="FunFam" id="3.30.420.40:FF:000217">
    <property type="entry name" value="2-hydroxyisocaproyl-CoA dehydratase activator"/>
    <property type="match status" value="1"/>
</dbReference>
<keyword evidence="5" id="KW-0411">Iron-sulfur</keyword>
<comment type="subunit">
    <text evidence="2">Homodimer.</text>
</comment>